<reference evidence="2" key="2">
    <citation type="submission" date="2023-04" db="EMBL/GenBank/DDBJ databases">
        <authorList>
            <person name="Bu L."/>
            <person name="Lu L."/>
            <person name="Laidemitt M.R."/>
            <person name="Zhang S.M."/>
            <person name="Mutuku M."/>
            <person name="Mkoji G."/>
            <person name="Steinauer M."/>
            <person name="Loker E.S."/>
        </authorList>
    </citation>
    <scope>NUCLEOTIDE SEQUENCE</scope>
    <source>
        <strain evidence="2">KasaAsao</strain>
        <tissue evidence="2">Whole Snail</tissue>
    </source>
</reference>
<gene>
    <name evidence="2" type="ORF">Bpfe_004997</name>
</gene>
<sequence>MGLRLSKNRFKKSQNKAFENTSKAETNARHASSQTVDLSHTYGHHECQMSQIAEVDLHTHLNECRKNPAASFMLMYRYDRLFKSGSLQT</sequence>
<proteinExistence type="predicted"/>
<name>A0AAD8C312_BIOPF</name>
<dbReference type="Proteomes" id="UP001233172">
    <property type="component" value="Unassembled WGS sequence"/>
</dbReference>
<reference evidence="2" key="1">
    <citation type="journal article" date="2023" name="PLoS Negl. Trop. Dis.">
        <title>A genome sequence for Biomphalaria pfeifferi, the major vector snail for the human-infecting parasite Schistosoma mansoni.</title>
        <authorList>
            <person name="Bu L."/>
            <person name="Lu L."/>
            <person name="Laidemitt M.R."/>
            <person name="Zhang S.M."/>
            <person name="Mutuku M."/>
            <person name="Mkoji G."/>
            <person name="Steinauer M."/>
            <person name="Loker E.S."/>
        </authorList>
    </citation>
    <scope>NUCLEOTIDE SEQUENCE</scope>
    <source>
        <strain evidence="2">KasaAsao</strain>
    </source>
</reference>
<evidence type="ECO:0000313" key="3">
    <source>
        <dbReference type="Proteomes" id="UP001233172"/>
    </source>
</evidence>
<evidence type="ECO:0000256" key="1">
    <source>
        <dbReference type="SAM" id="MobiDB-lite"/>
    </source>
</evidence>
<dbReference type="EMBL" id="JASAOG010000013">
    <property type="protein sequence ID" value="KAK0065564.1"/>
    <property type="molecule type" value="Genomic_DNA"/>
</dbReference>
<feature type="compositionally biased region" description="Basic residues" evidence="1">
    <location>
        <begin position="1"/>
        <end position="14"/>
    </location>
</feature>
<protein>
    <submittedName>
        <fullName evidence="2">Uncharacterized protein</fullName>
    </submittedName>
</protein>
<organism evidence="2 3">
    <name type="scientific">Biomphalaria pfeifferi</name>
    <name type="common">Bloodfluke planorb</name>
    <name type="synonym">Freshwater snail</name>
    <dbReference type="NCBI Taxonomy" id="112525"/>
    <lineage>
        <taxon>Eukaryota</taxon>
        <taxon>Metazoa</taxon>
        <taxon>Spiralia</taxon>
        <taxon>Lophotrochozoa</taxon>
        <taxon>Mollusca</taxon>
        <taxon>Gastropoda</taxon>
        <taxon>Heterobranchia</taxon>
        <taxon>Euthyneura</taxon>
        <taxon>Panpulmonata</taxon>
        <taxon>Hygrophila</taxon>
        <taxon>Lymnaeoidea</taxon>
        <taxon>Planorbidae</taxon>
        <taxon>Biomphalaria</taxon>
    </lineage>
</organism>
<feature type="region of interest" description="Disordered" evidence="1">
    <location>
        <begin position="1"/>
        <end position="35"/>
    </location>
</feature>
<feature type="compositionally biased region" description="Polar residues" evidence="1">
    <location>
        <begin position="15"/>
        <end position="35"/>
    </location>
</feature>
<keyword evidence="3" id="KW-1185">Reference proteome</keyword>
<dbReference type="AlphaFoldDB" id="A0AAD8C312"/>
<accession>A0AAD8C312</accession>
<comment type="caution">
    <text evidence="2">The sequence shown here is derived from an EMBL/GenBank/DDBJ whole genome shotgun (WGS) entry which is preliminary data.</text>
</comment>
<evidence type="ECO:0000313" key="2">
    <source>
        <dbReference type="EMBL" id="KAK0065564.1"/>
    </source>
</evidence>